<dbReference type="Pfam" id="PF04993">
    <property type="entry name" value="TfoX_N"/>
    <property type="match status" value="1"/>
</dbReference>
<proteinExistence type="predicted"/>
<organism evidence="2 3">
    <name type="scientific">Tabrizicola oligotrophica</name>
    <dbReference type="NCBI Taxonomy" id="2710650"/>
    <lineage>
        <taxon>Bacteria</taxon>
        <taxon>Pseudomonadati</taxon>
        <taxon>Pseudomonadota</taxon>
        <taxon>Alphaproteobacteria</taxon>
        <taxon>Rhodobacterales</taxon>
        <taxon>Paracoccaceae</taxon>
        <taxon>Tabrizicola</taxon>
    </lineage>
</organism>
<comment type="caution">
    <text evidence="2">The sequence shown here is derived from an EMBL/GenBank/DDBJ whole genome shotgun (WGS) entry which is preliminary data.</text>
</comment>
<keyword evidence="3" id="KW-1185">Reference proteome</keyword>
<dbReference type="SUPFAM" id="SSF159894">
    <property type="entry name" value="YgaC/TfoX-N like"/>
    <property type="match status" value="1"/>
</dbReference>
<dbReference type="EMBL" id="JAAIVJ010000002">
    <property type="protein sequence ID" value="NEY89907.1"/>
    <property type="molecule type" value="Genomic_DNA"/>
</dbReference>
<sequence length="108" mass="11419">MGSSAATIAHLLDTLAELPLTSRKMFGEYALYLEGKTVAFVCDDTLFIKPTPGALALLPDTGRGPAYPGSKDYIIGSEVLDDPELCARVLRVVAGETPAPKPKGKRAT</sequence>
<evidence type="ECO:0000259" key="1">
    <source>
        <dbReference type="Pfam" id="PF04993"/>
    </source>
</evidence>
<dbReference type="InterPro" id="IPR007076">
    <property type="entry name" value="TfoX_N"/>
</dbReference>
<feature type="domain" description="TfoX N-terminal" evidence="1">
    <location>
        <begin position="19"/>
        <end position="91"/>
    </location>
</feature>
<gene>
    <name evidence="2" type="ORF">G4Z14_06300</name>
</gene>
<dbReference type="Gene3D" id="3.30.1460.30">
    <property type="entry name" value="YgaC/TfoX-N like chaperone"/>
    <property type="match status" value="1"/>
</dbReference>
<accession>A0A6M0QR34</accession>
<protein>
    <submittedName>
        <fullName evidence="2">TfoX/Sxy family protein</fullName>
    </submittedName>
</protein>
<name>A0A6M0QR34_9RHOB</name>
<evidence type="ECO:0000313" key="2">
    <source>
        <dbReference type="EMBL" id="NEY89907.1"/>
    </source>
</evidence>
<dbReference type="AlphaFoldDB" id="A0A6M0QR34"/>
<evidence type="ECO:0000313" key="3">
    <source>
        <dbReference type="Proteomes" id="UP000477782"/>
    </source>
</evidence>
<dbReference type="Proteomes" id="UP000477782">
    <property type="component" value="Unassembled WGS sequence"/>
</dbReference>
<reference evidence="2 3" key="1">
    <citation type="submission" date="2020-02" db="EMBL/GenBank/DDBJ databases">
        <authorList>
            <person name="Chen W.-M."/>
        </authorList>
    </citation>
    <scope>NUCLEOTIDE SEQUENCE [LARGE SCALE GENOMIC DNA]</scope>
    <source>
        <strain evidence="2 3">KMS-5</strain>
    </source>
</reference>
<dbReference type="RefSeq" id="WP_164623934.1">
    <property type="nucleotide sequence ID" value="NZ_JAAIVJ010000002.1"/>
</dbReference>